<sequence>MLARPAREFAGAFKLSITRGFVCLCSETAMIHPSRVARIFQVRIDDHRDVFADLPQRSCAAPLPRIKLSASALPQSSWADLSC</sequence>
<gene>
    <name evidence="1" type="ORF">A7D17_20515</name>
</gene>
<name>A0A1A9M995_9XANT</name>
<dbReference type="Proteomes" id="UP000077659">
    <property type="component" value="Unassembled WGS sequence"/>
</dbReference>
<dbReference type="AlphaFoldDB" id="A0A1A9M995"/>
<evidence type="ECO:0000313" key="1">
    <source>
        <dbReference type="EMBL" id="OAG66619.1"/>
    </source>
</evidence>
<dbReference type="EMBL" id="LXNG01000025">
    <property type="protein sequence ID" value="OAG66619.1"/>
    <property type="molecule type" value="Genomic_DNA"/>
</dbReference>
<comment type="caution">
    <text evidence="1">The sequence shown here is derived from an EMBL/GenBank/DDBJ whole genome shotgun (WGS) entry which is preliminary data.</text>
</comment>
<protein>
    <submittedName>
        <fullName evidence="1">Uncharacterized protein</fullName>
    </submittedName>
</protein>
<reference evidence="1 2" key="1">
    <citation type="submission" date="2016-05" db="EMBL/GenBank/DDBJ databases">
        <title>Pathogenic, phenotypic and molecular characterisation of Xanthomonas nasturtii sp. nov. and Xanthomonas floridensis sp. nov., new species of Xanthomonas associated with watercress production in Florida.</title>
        <authorList>
            <person name="Vicente J.G."/>
            <person name="Rothwell S."/>
            <person name="Holub E.B."/>
            <person name="Studholme D.J."/>
        </authorList>
    </citation>
    <scope>NUCLEOTIDE SEQUENCE [LARGE SCALE GENOMIC DNA]</scope>
    <source>
        <strain evidence="1 2">WHRI 8848</strain>
    </source>
</reference>
<evidence type="ECO:0000313" key="2">
    <source>
        <dbReference type="Proteomes" id="UP000077659"/>
    </source>
</evidence>
<proteinExistence type="predicted"/>
<organism evidence="1 2">
    <name type="scientific">Xanthomonas floridensis</name>
    <dbReference type="NCBI Taxonomy" id="1843580"/>
    <lineage>
        <taxon>Bacteria</taxon>
        <taxon>Pseudomonadati</taxon>
        <taxon>Pseudomonadota</taxon>
        <taxon>Gammaproteobacteria</taxon>
        <taxon>Lysobacterales</taxon>
        <taxon>Lysobacteraceae</taxon>
        <taxon>Xanthomonas</taxon>
    </lineage>
</organism>
<accession>A0A1A9M995</accession>